<evidence type="ECO:0000256" key="1">
    <source>
        <dbReference type="SAM" id="SignalP"/>
    </source>
</evidence>
<reference evidence="2 3" key="1">
    <citation type="submission" date="2019-11" db="EMBL/GenBank/DDBJ databases">
        <authorList>
            <person name="Li X."/>
        </authorList>
    </citation>
    <scope>NUCLEOTIDE SEQUENCE [LARGE SCALE GENOMIC DNA]</scope>
    <source>
        <strain evidence="2 3">L9</strain>
    </source>
</reference>
<comment type="caution">
    <text evidence="2">The sequence shown here is derived from an EMBL/GenBank/DDBJ whole genome shotgun (WGS) entry which is preliminary data.</text>
</comment>
<dbReference type="PROSITE" id="PS51257">
    <property type="entry name" value="PROKAR_LIPOPROTEIN"/>
    <property type="match status" value="1"/>
</dbReference>
<gene>
    <name evidence="2" type="ORF">GMD78_06375</name>
</gene>
<evidence type="ECO:0000313" key="3">
    <source>
        <dbReference type="Proteomes" id="UP000469125"/>
    </source>
</evidence>
<feature type="chain" id="PRO_5039218109" description="Lipoprotein" evidence="1">
    <location>
        <begin position="26"/>
        <end position="271"/>
    </location>
</feature>
<accession>A0A6N8FID9</accession>
<dbReference type="Proteomes" id="UP000469125">
    <property type="component" value="Unassembled WGS sequence"/>
</dbReference>
<dbReference type="EMBL" id="WOCA01000003">
    <property type="protein sequence ID" value="MUK88024.1"/>
    <property type="molecule type" value="Genomic_DNA"/>
</dbReference>
<dbReference type="Gene3D" id="2.50.20.20">
    <property type="match status" value="1"/>
</dbReference>
<protein>
    <recommendedName>
        <fullName evidence="4">Lipoprotein</fullName>
    </recommendedName>
</protein>
<dbReference type="InterPro" id="IPR046720">
    <property type="entry name" value="DUF6612"/>
</dbReference>
<keyword evidence="3" id="KW-1185">Reference proteome</keyword>
<keyword evidence="1" id="KW-0732">Signal</keyword>
<dbReference type="RefSeq" id="WP_155668010.1">
    <property type="nucleotide sequence ID" value="NZ_WOCA01000003.1"/>
</dbReference>
<organism evidence="2 3">
    <name type="scientific">Ornithinibacillus caprae</name>
    <dbReference type="NCBI Taxonomy" id="2678566"/>
    <lineage>
        <taxon>Bacteria</taxon>
        <taxon>Bacillati</taxon>
        <taxon>Bacillota</taxon>
        <taxon>Bacilli</taxon>
        <taxon>Bacillales</taxon>
        <taxon>Bacillaceae</taxon>
        <taxon>Ornithinibacillus</taxon>
    </lineage>
</organism>
<feature type="signal peptide" evidence="1">
    <location>
        <begin position="1"/>
        <end position="25"/>
    </location>
</feature>
<name>A0A6N8FID9_9BACI</name>
<proteinExistence type="predicted"/>
<evidence type="ECO:0008006" key="4">
    <source>
        <dbReference type="Google" id="ProtNLM"/>
    </source>
</evidence>
<dbReference type="Pfam" id="PF20316">
    <property type="entry name" value="DUF6612"/>
    <property type="match status" value="1"/>
</dbReference>
<evidence type="ECO:0000313" key="2">
    <source>
        <dbReference type="EMBL" id="MUK88024.1"/>
    </source>
</evidence>
<dbReference type="AlphaFoldDB" id="A0A6N8FID9"/>
<sequence>MKKWMISIAMVMLATGLVACGSESAEEVYTNAMEAAENMQSAEVIISMNQEMNLPSENATVLMESDMEGSIITDPVSMHQKGTMAMSMEGDGMENEIPMDVETEFYLVDNEIYMFESFSGQWMKADESMVPIDTLTSNQPDVSEQLEMMEEYVEELDFEESDDEFVFKLTANGEDFTELTKQMLDEYMPEDITAELGDITEVLEDMEIHNLDIEMYIDKESYDLTKYNIDMEMSMTIEGEEMNIIQKVDTVYKNINSIDSIEVPQEVLDAV</sequence>